<dbReference type="AlphaFoldDB" id="A0A067L4A1"/>
<evidence type="ECO:0000259" key="1">
    <source>
        <dbReference type="Pfam" id="PF26130"/>
    </source>
</evidence>
<reference evidence="2 3" key="1">
    <citation type="journal article" date="2014" name="PLoS ONE">
        <title>Global Analysis of Gene Expression Profiles in Physic Nut (Jatropha curcas L.) Seedlings Exposed to Salt Stress.</title>
        <authorList>
            <person name="Zhang L."/>
            <person name="Zhang C."/>
            <person name="Wu P."/>
            <person name="Chen Y."/>
            <person name="Li M."/>
            <person name="Jiang H."/>
            <person name="Wu G."/>
        </authorList>
    </citation>
    <scope>NUCLEOTIDE SEQUENCE [LARGE SCALE GENOMIC DNA]</scope>
    <source>
        <strain evidence="3">cv. GZQX0401</strain>
        <tissue evidence="2">Young leaves</tissue>
    </source>
</reference>
<name>A0A067L4A1_JATCU</name>
<proteinExistence type="predicted"/>
<dbReference type="InterPro" id="IPR058594">
    <property type="entry name" value="PB1-like_dom_pln"/>
</dbReference>
<sequence>MSSRDAGKGFARAGSEGEAISVNTMVEKIIHLRWLHGGHFEIKPHMRYLGGTVTMEENVDSDRVLHMDLLGRAKDLGYEHIGQLYYRGLIAGETEVFSLLNIDADVMFHLEFVENGGTMELFIEHVVELPDVIEVNDALLMNMA</sequence>
<protein>
    <recommendedName>
        <fullName evidence="1">PB1-like domain-containing protein</fullName>
    </recommendedName>
</protein>
<keyword evidence="3" id="KW-1185">Reference proteome</keyword>
<evidence type="ECO:0000313" key="2">
    <source>
        <dbReference type="EMBL" id="KDP43281.1"/>
    </source>
</evidence>
<dbReference type="EMBL" id="KK914276">
    <property type="protein sequence ID" value="KDP43281.1"/>
    <property type="molecule type" value="Genomic_DNA"/>
</dbReference>
<evidence type="ECO:0000313" key="3">
    <source>
        <dbReference type="Proteomes" id="UP000027138"/>
    </source>
</evidence>
<dbReference type="OrthoDB" id="1751576at2759"/>
<feature type="domain" description="PB1-like" evidence="1">
    <location>
        <begin position="30"/>
        <end position="125"/>
    </location>
</feature>
<dbReference type="Pfam" id="PF26130">
    <property type="entry name" value="PB1-like"/>
    <property type="match status" value="1"/>
</dbReference>
<organism evidence="2 3">
    <name type="scientific">Jatropha curcas</name>
    <name type="common">Barbados nut</name>
    <dbReference type="NCBI Taxonomy" id="180498"/>
    <lineage>
        <taxon>Eukaryota</taxon>
        <taxon>Viridiplantae</taxon>
        <taxon>Streptophyta</taxon>
        <taxon>Embryophyta</taxon>
        <taxon>Tracheophyta</taxon>
        <taxon>Spermatophyta</taxon>
        <taxon>Magnoliopsida</taxon>
        <taxon>eudicotyledons</taxon>
        <taxon>Gunneridae</taxon>
        <taxon>Pentapetalae</taxon>
        <taxon>rosids</taxon>
        <taxon>fabids</taxon>
        <taxon>Malpighiales</taxon>
        <taxon>Euphorbiaceae</taxon>
        <taxon>Crotonoideae</taxon>
        <taxon>Jatropheae</taxon>
        <taxon>Jatropha</taxon>
    </lineage>
</organism>
<dbReference type="Proteomes" id="UP000027138">
    <property type="component" value="Unassembled WGS sequence"/>
</dbReference>
<gene>
    <name evidence="2" type="ORF">JCGZ_24202</name>
</gene>
<accession>A0A067L4A1</accession>